<evidence type="ECO:0000256" key="2">
    <source>
        <dbReference type="SAM" id="MobiDB-lite"/>
    </source>
</evidence>
<dbReference type="Pfam" id="PF00098">
    <property type="entry name" value="zf-CCHC"/>
    <property type="match status" value="1"/>
</dbReference>
<keyword evidence="5" id="KW-1185">Reference proteome</keyword>
<keyword evidence="4" id="KW-0695">RNA-directed DNA polymerase</keyword>
<keyword evidence="4" id="KW-0808">Transferase</keyword>
<dbReference type="InterPro" id="IPR001878">
    <property type="entry name" value="Znf_CCHC"/>
</dbReference>
<dbReference type="SMART" id="SM00343">
    <property type="entry name" value="ZnF_C2HC"/>
    <property type="match status" value="1"/>
</dbReference>
<keyword evidence="1" id="KW-0862">Zinc</keyword>
<dbReference type="GO" id="GO:0003964">
    <property type="term" value="F:RNA-directed DNA polymerase activity"/>
    <property type="evidence" value="ECO:0007669"/>
    <property type="project" value="UniProtKB-KW"/>
</dbReference>
<proteinExistence type="predicted"/>
<dbReference type="EMBL" id="BQNB010018298">
    <property type="protein sequence ID" value="GJT72859.1"/>
    <property type="molecule type" value="Genomic_DNA"/>
</dbReference>
<gene>
    <name evidence="4" type="ORF">Tco_1032145</name>
</gene>
<reference evidence="4" key="1">
    <citation type="journal article" date="2022" name="Int. J. Mol. Sci.">
        <title>Draft Genome of Tanacetum Coccineum: Genomic Comparison of Closely Related Tanacetum-Family Plants.</title>
        <authorList>
            <person name="Yamashiro T."/>
            <person name="Shiraishi A."/>
            <person name="Nakayama K."/>
            <person name="Satake H."/>
        </authorList>
    </citation>
    <scope>NUCLEOTIDE SEQUENCE</scope>
</reference>
<feature type="compositionally biased region" description="Low complexity" evidence="2">
    <location>
        <begin position="27"/>
        <end position="39"/>
    </location>
</feature>
<organism evidence="4 5">
    <name type="scientific">Tanacetum coccineum</name>
    <dbReference type="NCBI Taxonomy" id="301880"/>
    <lineage>
        <taxon>Eukaryota</taxon>
        <taxon>Viridiplantae</taxon>
        <taxon>Streptophyta</taxon>
        <taxon>Embryophyta</taxon>
        <taxon>Tracheophyta</taxon>
        <taxon>Spermatophyta</taxon>
        <taxon>Magnoliopsida</taxon>
        <taxon>eudicotyledons</taxon>
        <taxon>Gunneridae</taxon>
        <taxon>Pentapetalae</taxon>
        <taxon>asterids</taxon>
        <taxon>campanulids</taxon>
        <taxon>Asterales</taxon>
        <taxon>Asteraceae</taxon>
        <taxon>Asteroideae</taxon>
        <taxon>Anthemideae</taxon>
        <taxon>Anthemidinae</taxon>
        <taxon>Tanacetum</taxon>
    </lineage>
</organism>
<dbReference type="InterPro" id="IPR036875">
    <property type="entry name" value="Znf_CCHC_sf"/>
</dbReference>
<dbReference type="SUPFAM" id="SSF57756">
    <property type="entry name" value="Retrovirus zinc finger-like domains"/>
    <property type="match status" value="1"/>
</dbReference>
<dbReference type="PROSITE" id="PS50158">
    <property type="entry name" value="ZF_CCHC"/>
    <property type="match status" value="1"/>
</dbReference>
<comment type="caution">
    <text evidence="4">The sequence shown here is derived from an EMBL/GenBank/DDBJ whole genome shotgun (WGS) entry which is preliminary data.</text>
</comment>
<feature type="domain" description="CCHC-type" evidence="3">
    <location>
        <begin position="66"/>
        <end position="81"/>
    </location>
</feature>
<keyword evidence="1" id="KW-0479">Metal-binding</keyword>
<keyword evidence="1" id="KW-0863">Zinc-finger</keyword>
<evidence type="ECO:0000256" key="1">
    <source>
        <dbReference type="PROSITE-ProRule" id="PRU00047"/>
    </source>
</evidence>
<feature type="compositionally biased region" description="Polar residues" evidence="2">
    <location>
        <begin position="40"/>
        <end position="51"/>
    </location>
</feature>
<protein>
    <submittedName>
        <fullName evidence="4">RNA-directed DNA polymerase, eukaryota, reverse transcriptase zinc-binding domain protein</fullName>
    </submittedName>
</protein>
<evidence type="ECO:0000313" key="4">
    <source>
        <dbReference type="EMBL" id="GJT72859.1"/>
    </source>
</evidence>
<accession>A0ABQ5GCQ4</accession>
<evidence type="ECO:0000313" key="5">
    <source>
        <dbReference type="Proteomes" id="UP001151760"/>
    </source>
</evidence>
<dbReference type="Gene3D" id="4.10.60.10">
    <property type="entry name" value="Zinc finger, CCHC-type"/>
    <property type="match status" value="1"/>
</dbReference>
<sequence length="225" mass="25313">MQRVVQADRVNFQSRNVGNGGRFARRSSNTQEESTESNNVQKDTGNGNVQRIIGTSSSRNALNVQCYNCNAKGHYARECPKPRVRDSKYFMEQMLLAKKDKVGIQQANTDSMDGPRYDFAFISEVQKPSTSFMNPLYSQCDYEQRKQRKRSYSFPVQDKDASCTRSTKSYAESETKADGVRALGTVFAPSVIMDRVVTLNSIGCEAWSLGVVRGIAWRWHGFTGS</sequence>
<evidence type="ECO:0000259" key="3">
    <source>
        <dbReference type="PROSITE" id="PS50158"/>
    </source>
</evidence>
<reference evidence="4" key="2">
    <citation type="submission" date="2022-01" db="EMBL/GenBank/DDBJ databases">
        <authorList>
            <person name="Yamashiro T."/>
            <person name="Shiraishi A."/>
            <person name="Satake H."/>
            <person name="Nakayama K."/>
        </authorList>
    </citation>
    <scope>NUCLEOTIDE SEQUENCE</scope>
</reference>
<keyword evidence="4" id="KW-0548">Nucleotidyltransferase</keyword>
<name>A0ABQ5GCQ4_9ASTR</name>
<dbReference type="Proteomes" id="UP001151760">
    <property type="component" value="Unassembled WGS sequence"/>
</dbReference>
<feature type="region of interest" description="Disordered" evidence="2">
    <location>
        <begin position="1"/>
        <end position="51"/>
    </location>
</feature>